<evidence type="ECO:0000313" key="2">
    <source>
        <dbReference type="EMBL" id="MBB4712048.1"/>
    </source>
</evidence>
<comment type="caution">
    <text evidence="2">The sequence shown here is derived from an EMBL/GenBank/DDBJ whole genome shotgun (WGS) entry which is preliminary data.</text>
</comment>
<dbReference type="NCBIfam" id="TIGR01643">
    <property type="entry name" value="YD_repeat_2x"/>
    <property type="match status" value="2"/>
</dbReference>
<organism evidence="2 3">
    <name type="scientific">Streptomyces luteogriseus</name>
    <dbReference type="NCBI Taxonomy" id="68233"/>
    <lineage>
        <taxon>Bacteria</taxon>
        <taxon>Bacillati</taxon>
        <taxon>Actinomycetota</taxon>
        <taxon>Actinomycetes</taxon>
        <taxon>Kitasatosporales</taxon>
        <taxon>Streptomycetaceae</taxon>
        <taxon>Streptomyces</taxon>
    </lineage>
</organism>
<dbReference type="Pfam" id="PF05593">
    <property type="entry name" value="RHS_repeat"/>
    <property type="match status" value="1"/>
</dbReference>
<protein>
    <submittedName>
        <fullName evidence="2">YD repeat-containing protein</fullName>
    </submittedName>
</protein>
<proteinExistence type="predicted"/>
<sequence>MTTRIDPLGDVISFTHDELGRVTCKDAAGRTTSYAYDPAGRLLRASGPDGDLIRQYDRRGLIKTELIDGHATTIRYNAVGRRVGRATPTGHVTTYTHDTAGRPGLLTTGGQEVTFTHDAAGRELSRVFGSLTVTSAWDEAGRLSAEHLITDGRVLNSRTYTYRADGHLSVVYDRLSGTRTFGLDPVGRVTAVTADDWSERRTAPPCASRSRRRRTSPITWRSHGTTAA</sequence>
<dbReference type="InterPro" id="IPR031325">
    <property type="entry name" value="RHS_repeat"/>
</dbReference>
<gene>
    <name evidence="2" type="ORF">BJ965_001930</name>
</gene>
<keyword evidence="3" id="KW-1185">Reference proteome</keyword>
<accession>A0A7W7DKC0</accession>
<dbReference type="PANTHER" id="PTHR32305:SF15">
    <property type="entry name" value="PROTEIN RHSA-RELATED"/>
    <property type="match status" value="1"/>
</dbReference>
<evidence type="ECO:0000313" key="3">
    <source>
        <dbReference type="Proteomes" id="UP000565089"/>
    </source>
</evidence>
<dbReference type="InterPro" id="IPR006530">
    <property type="entry name" value="YD"/>
</dbReference>
<feature type="region of interest" description="Disordered" evidence="1">
    <location>
        <begin position="198"/>
        <end position="228"/>
    </location>
</feature>
<dbReference type="InterPro" id="IPR050708">
    <property type="entry name" value="T6SS_VgrG/RHS"/>
</dbReference>
<dbReference type="EMBL" id="JACHMS010000001">
    <property type="protein sequence ID" value="MBB4712048.1"/>
    <property type="molecule type" value="Genomic_DNA"/>
</dbReference>
<name>A0A7W7DKC0_9ACTN</name>
<dbReference type="PANTHER" id="PTHR32305">
    <property type="match status" value="1"/>
</dbReference>
<dbReference type="AlphaFoldDB" id="A0A7W7DKC0"/>
<evidence type="ECO:0000256" key="1">
    <source>
        <dbReference type="SAM" id="MobiDB-lite"/>
    </source>
</evidence>
<dbReference type="Gene3D" id="2.180.10.10">
    <property type="entry name" value="RHS repeat-associated core"/>
    <property type="match status" value="1"/>
</dbReference>
<dbReference type="Proteomes" id="UP000565089">
    <property type="component" value="Unassembled WGS sequence"/>
</dbReference>
<reference evidence="2 3" key="1">
    <citation type="submission" date="2020-08" db="EMBL/GenBank/DDBJ databases">
        <title>Sequencing the genomes of 1000 actinobacteria strains.</title>
        <authorList>
            <person name="Klenk H.-P."/>
        </authorList>
    </citation>
    <scope>NUCLEOTIDE SEQUENCE [LARGE SCALE GENOMIC DNA]</scope>
    <source>
        <strain evidence="2 3">DSM 40483</strain>
    </source>
</reference>